<dbReference type="AlphaFoldDB" id="A0A1Y1V0E8"/>
<dbReference type="Proteomes" id="UP000193719">
    <property type="component" value="Unassembled WGS sequence"/>
</dbReference>
<reference evidence="3 4" key="1">
    <citation type="submission" date="2016-08" db="EMBL/GenBank/DDBJ databases">
        <title>Genomes of anaerobic fungi encode conserved fungal cellulosomes for biomass hydrolysis.</title>
        <authorList>
            <consortium name="DOE Joint Genome Institute"/>
            <person name="Haitjema C.H."/>
            <person name="Gilmore S.P."/>
            <person name="Henske J.K."/>
            <person name="Solomon K.V."/>
            <person name="De Groot R."/>
            <person name="Kuo A."/>
            <person name="Mondo S.J."/>
            <person name="Salamov A.A."/>
            <person name="Labutti K."/>
            <person name="Zhao Z."/>
            <person name="Chiniquy J."/>
            <person name="Barry K."/>
            <person name="Brewer H.M."/>
            <person name="Purvine S.O."/>
            <person name="Wright A.T."/>
            <person name="Boxma B."/>
            <person name="Van Alen T."/>
            <person name="Hackstein J.H."/>
            <person name="Baker S.E."/>
            <person name="Grigoriev I.V."/>
            <person name="O'Malley M.A."/>
        </authorList>
    </citation>
    <scope>NUCLEOTIDE SEQUENCE [LARGE SCALE GENOMIC DNA]</scope>
    <source>
        <strain evidence="4">finn</strain>
    </source>
</reference>
<evidence type="ECO:0000313" key="3">
    <source>
        <dbReference type="EMBL" id="ORX44486.1"/>
    </source>
</evidence>
<dbReference type="EMBL" id="MCFH01000045">
    <property type="protein sequence ID" value="ORX44486.1"/>
    <property type="molecule type" value="Genomic_DNA"/>
</dbReference>
<feature type="transmembrane region" description="Helical" evidence="2">
    <location>
        <begin position="27"/>
        <end position="52"/>
    </location>
</feature>
<comment type="caution">
    <text evidence="3">The sequence shown here is derived from an EMBL/GenBank/DDBJ whole genome shotgun (WGS) entry which is preliminary data.</text>
</comment>
<sequence length="411" mass="47089">METICIPKSLKDHIPLQKRGTGYDSEYGIIFILCFVIPAVFVVIIFTLVVFAKKNVEKSELRRAQNTNASSLSSMNFSSKNLLYSRGTYNGSNNRSGNRSGVHNENPMDYTPKSNPIEMGGINNVNMNGINYNMVMPNNLDGINKINNGNETLDFNKQLLIAKNYRIPDFGTNSLSRTSNSLSRTPNSLSRTPNSLPRTPIQASPMNSPYIQGQQFRLDSPRQLTTAIIKEESVKDYNGHTHELPSIPVNEESLNNKKSQYKKEKYNNMKMTHRPQQNQYGYDKSYNDIKKAEQRVSVSPPLRDWNDSYTIDESKNKDSYNAKNDYYNRKLQAVDSLSRNYKQSPHLKYPSEYVMAISPPKNQSISEKEKINIIEQYDNSDGYSTNSSHSYNSEKYKKGLPYKNYAKKYRE</sequence>
<protein>
    <submittedName>
        <fullName evidence="3">Uncharacterized protein</fullName>
    </submittedName>
</protein>
<reference evidence="3 4" key="2">
    <citation type="submission" date="2016-08" db="EMBL/GenBank/DDBJ databases">
        <title>Pervasive Adenine N6-methylation of Active Genes in Fungi.</title>
        <authorList>
            <consortium name="DOE Joint Genome Institute"/>
            <person name="Mondo S.J."/>
            <person name="Dannebaum R.O."/>
            <person name="Kuo R.C."/>
            <person name="Labutti K."/>
            <person name="Haridas S."/>
            <person name="Kuo A."/>
            <person name="Salamov A."/>
            <person name="Ahrendt S.R."/>
            <person name="Lipzen A."/>
            <person name="Sullivan W."/>
            <person name="Andreopoulos W.B."/>
            <person name="Clum A."/>
            <person name="Lindquist E."/>
            <person name="Daum C."/>
            <person name="Ramamoorthy G.K."/>
            <person name="Gryganskyi A."/>
            <person name="Culley D."/>
            <person name="Magnuson J.K."/>
            <person name="James T.Y."/>
            <person name="O'Malley M.A."/>
            <person name="Stajich J.E."/>
            <person name="Spatafora J.W."/>
            <person name="Visel A."/>
            <person name="Grigoriev I.V."/>
        </authorList>
    </citation>
    <scope>NUCLEOTIDE SEQUENCE [LARGE SCALE GENOMIC DNA]</scope>
    <source>
        <strain evidence="4">finn</strain>
    </source>
</reference>
<feature type="region of interest" description="Disordered" evidence="1">
    <location>
        <begin position="88"/>
        <end position="115"/>
    </location>
</feature>
<feature type="compositionally biased region" description="Low complexity" evidence="1">
    <location>
        <begin position="88"/>
        <end position="101"/>
    </location>
</feature>
<evidence type="ECO:0000256" key="2">
    <source>
        <dbReference type="SAM" id="Phobius"/>
    </source>
</evidence>
<dbReference type="OrthoDB" id="10677406at2759"/>
<accession>A0A1Y1V0E8</accession>
<keyword evidence="2" id="KW-1133">Transmembrane helix</keyword>
<feature type="compositionally biased region" description="Polar residues" evidence="1">
    <location>
        <begin position="192"/>
        <end position="207"/>
    </location>
</feature>
<organism evidence="3 4">
    <name type="scientific">Piromyces finnis</name>
    <dbReference type="NCBI Taxonomy" id="1754191"/>
    <lineage>
        <taxon>Eukaryota</taxon>
        <taxon>Fungi</taxon>
        <taxon>Fungi incertae sedis</taxon>
        <taxon>Chytridiomycota</taxon>
        <taxon>Chytridiomycota incertae sedis</taxon>
        <taxon>Neocallimastigomycetes</taxon>
        <taxon>Neocallimastigales</taxon>
        <taxon>Neocallimastigaceae</taxon>
        <taxon>Piromyces</taxon>
    </lineage>
</organism>
<keyword evidence="2" id="KW-0812">Transmembrane</keyword>
<evidence type="ECO:0000256" key="1">
    <source>
        <dbReference type="SAM" id="MobiDB-lite"/>
    </source>
</evidence>
<feature type="compositionally biased region" description="Low complexity" evidence="1">
    <location>
        <begin position="172"/>
        <end position="191"/>
    </location>
</feature>
<proteinExistence type="predicted"/>
<keyword evidence="2" id="KW-0472">Membrane</keyword>
<name>A0A1Y1V0E8_9FUNG</name>
<feature type="region of interest" description="Disordered" evidence="1">
    <location>
        <begin position="171"/>
        <end position="207"/>
    </location>
</feature>
<keyword evidence="4" id="KW-1185">Reference proteome</keyword>
<gene>
    <name evidence="3" type="ORF">BCR36DRAFT_586105</name>
</gene>
<evidence type="ECO:0000313" key="4">
    <source>
        <dbReference type="Proteomes" id="UP000193719"/>
    </source>
</evidence>